<feature type="compositionally biased region" description="Low complexity" evidence="3">
    <location>
        <begin position="147"/>
        <end position="213"/>
    </location>
</feature>
<dbReference type="RefSeq" id="WP_172584797.1">
    <property type="nucleotide sequence ID" value="NZ_BLAM01000133.1"/>
</dbReference>
<evidence type="ECO:0000259" key="6">
    <source>
        <dbReference type="PROSITE" id="PS50978"/>
    </source>
</evidence>
<evidence type="ECO:0000256" key="3">
    <source>
        <dbReference type="SAM" id="MobiDB-lite"/>
    </source>
</evidence>
<proteinExistence type="predicted"/>
<feature type="region of interest" description="Disordered" evidence="3">
    <location>
        <begin position="147"/>
        <end position="249"/>
    </location>
</feature>
<reference evidence="7" key="1">
    <citation type="submission" date="2019-10" db="EMBL/GenBank/DDBJ databases">
        <title>Lactobacillus agilis SY212 Whole Genome Sequencing Project.</title>
        <authorList>
            <person name="Suzuki S."/>
            <person name="Endo A."/>
            <person name="Maeno S."/>
            <person name="Shiwa Y."/>
            <person name="Matsutani M."/>
            <person name="Kajikawa A."/>
        </authorList>
    </citation>
    <scope>NUCLEOTIDE SEQUENCE</scope>
    <source>
        <strain evidence="7">SY212</strain>
    </source>
</reference>
<dbReference type="Pfam" id="PF05031">
    <property type="entry name" value="NEAT"/>
    <property type="match status" value="1"/>
</dbReference>
<name>A0A6F9XM18_9LACO</name>
<dbReference type="AlphaFoldDB" id="A0A6F9XM18"/>
<dbReference type="PROSITE" id="PS51257">
    <property type="entry name" value="PROKAR_LIPOPROTEIN"/>
    <property type="match status" value="1"/>
</dbReference>
<feature type="signal peptide" evidence="5">
    <location>
        <begin position="1"/>
        <end position="27"/>
    </location>
</feature>
<comment type="caution">
    <text evidence="7">The sequence shown here is derived from an EMBL/GenBank/DDBJ whole genome shotgun (WGS) entry which is preliminary data.</text>
</comment>
<evidence type="ECO:0000313" key="7">
    <source>
        <dbReference type="EMBL" id="GET06314.1"/>
    </source>
</evidence>
<gene>
    <name evidence="7" type="ORF">SY212_13440</name>
</gene>
<sequence length="282" mass="29924">MKKLLQSLLGILAVSCFLLLSVNKAQAVAVNYNALKYGTSETSMASGYYARPAQVNVVNGAYVVTMTIMTNKSLSPWPVVVNSIDGQAPKNVSKTQSGDYYLYSYSFTTNNLNRTISSNINVSIPNVYTANHNISFTFDTSSLPSLTQTQATPASQANNQNQSQASATASSQANNQSQSQANNQASAVPSSTSSSSSLASSSQASASSSSVKAKSSHQKASAKKASHKKASKKASKQATSHKEKVNVQSSRKHALRNGIIIIVVIAAIAGYVLYRAKHKEEK</sequence>
<keyword evidence="4" id="KW-0472">Membrane</keyword>
<dbReference type="EMBL" id="BLAM01000133">
    <property type="protein sequence ID" value="GET06314.1"/>
    <property type="molecule type" value="Genomic_DNA"/>
</dbReference>
<organism evidence="7">
    <name type="scientific">Ligilactobacillus agilis</name>
    <dbReference type="NCBI Taxonomy" id="1601"/>
    <lineage>
        <taxon>Bacteria</taxon>
        <taxon>Bacillati</taxon>
        <taxon>Bacillota</taxon>
        <taxon>Bacilli</taxon>
        <taxon>Lactobacillales</taxon>
        <taxon>Lactobacillaceae</taxon>
        <taxon>Ligilactobacillus</taxon>
    </lineage>
</organism>
<evidence type="ECO:0000256" key="5">
    <source>
        <dbReference type="SAM" id="SignalP"/>
    </source>
</evidence>
<accession>A0A6F9XM18</accession>
<comment type="subcellular location">
    <subcellularLocation>
        <location evidence="1">Cell envelope</location>
    </subcellularLocation>
</comment>
<dbReference type="Gene3D" id="2.60.40.1850">
    <property type="match status" value="1"/>
</dbReference>
<feature type="compositionally biased region" description="Basic residues" evidence="3">
    <location>
        <begin position="214"/>
        <end position="235"/>
    </location>
</feature>
<keyword evidence="4" id="KW-0812">Transmembrane</keyword>
<dbReference type="InterPro" id="IPR006635">
    <property type="entry name" value="NEAT_dom"/>
</dbReference>
<evidence type="ECO:0000256" key="1">
    <source>
        <dbReference type="ARBA" id="ARBA00004196"/>
    </source>
</evidence>
<dbReference type="GO" id="GO:0030313">
    <property type="term" value="C:cell envelope"/>
    <property type="evidence" value="ECO:0007669"/>
    <property type="project" value="UniProtKB-SubCell"/>
</dbReference>
<protein>
    <recommendedName>
        <fullName evidence="6">NEAT domain-containing protein</fullName>
    </recommendedName>
</protein>
<dbReference type="CDD" id="cd06920">
    <property type="entry name" value="NEAT"/>
    <property type="match status" value="1"/>
</dbReference>
<feature type="transmembrane region" description="Helical" evidence="4">
    <location>
        <begin position="254"/>
        <end position="274"/>
    </location>
</feature>
<dbReference type="SUPFAM" id="SSF158911">
    <property type="entry name" value="NEAT domain-like"/>
    <property type="match status" value="1"/>
</dbReference>
<feature type="domain" description="NEAT" evidence="6">
    <location>
        <begin position="23"/>
        <end position="154"/>
    </location>
</feature>
<dbReference type="InterPro" id="IPR037250">
    <property type="entry name" value="NEAT_dom_sf"/>
</dbReference>
<dbReference type="PROSITE" id="PS50978">
    <property type="entry name" value="NEAT"/>
    <property type="match status" value="1"/>
</dbReference>
<keyword evidence="4" id="KW-1133">Transmembrane helix</keyword>
<keyword evidence="2 5" id="KW-0732">Signal</keyword>
<evidence type="ECO:0000256" key="2">
    <source>
        <dbReference type="ARBA" id="ARBA00022729"/>
    </source>
</evidence>
<evidence type="ECO:0000256" key="4">
    <source>
        <dbReference type="SAM" id="Phobius"/>
    </source>
</evidence>
<dbReference type="Proteomes" id="UP000494265">
    <property type="component" value="Unassembled WGS sequence"/>
</dbReference>
<feature type="chain" id="PRO_5026231082" description="NEAT domain-containing protein" evidence="5">
    <location>
        <begin position="28"/>
        <end position="282"/>
    </location>
</feature>